<feature type="chain" id="PRO_5020258838" description="LVIVD repeat-containing protein" evidence="1">
    <location>
        <begin position="28"/>
        <end position="257"/>
    </location>
</feature>
<dbReference type="Proteomes" id="UP000295706">
    <property type="component" value="Unassembled WGS sequence"/>
</dbReference>
<dbReference type="PROSITE" id="PS51257">
    <property type="entry name" value="PROKAR_LIPOPROTEIN"/>
    <property type="match status" value="1"/>
</dbReference>
<dbReference type="EMBL" id="SMJU01000002">
    <property type="protein sequence ID" value="TDB68166.1"/>
    <property type="molecule type" value="Genomic_DNA"/>
</dbReference>
<sequence length="257" mass="28194">MKKSSGFSLFGAWAILASALLLSGCEAGNSADIGPGSQSGVGGSMARFAITGNTLYIATKQSLDVYDISQADAPVKTDKTELGVGVETIFPYKNNLYIGAIDGMYIFDNSQPRNPRLLSKYEHFMSCDPVVVQDQYAYVTLRTGTVCRQFISMSVLEVVDISNPMAPQLVHTTSMTSPYGLGVDGKHLFVGEGSRGLKLFDISNPAEPKLMQFRSDIPTYDVIPYRSTLIITGEKGIFQYRYDEDEQFDFLSKIPVE</sequence>
<evidence type="ECO:0000256" key="1">
    <source>
        <dbReference type="SAM" id="SignalP"/>
    </source>
</evidence>
<dbReference type="AlphaFoldDB" id="A0A4R4KMB8"/>
<dbReference type="Pfam" id="PF08309">
    <property type="entry name" value="LVIVD"/>
    <property type="match status" value="3"/>
</dbReference>
<proteinExistence type="predicted"/>
<dbReference type="OrthoDB" id="1521841at2"/>
<reference evidence="2 3" key="1">
    <citation type="submission" date="2019-02" db="EMBL/GenBank/DDBJ databases">
        <title>Arundinibacter roseus gen. nov., sp. nov., a new member of the family Cytophagaceae.</title>
        <authorList>
            <person name="Szuroczki S."/>
            <person name="Khayer B."/>
            <person name="Sproer C."/>
            <person name="Toumi M."/>
            <person name="Szabo A."/>
            <person name="Felfoldi T."/>
            <person name="Schumann P."/>
            <person name="Toth E."/>
        </authorList>
    </citation>
    <scope>NUCLEOTIDE SEQUENCE [LARGE SCALE GENOMIC DNA]</scope>
    <source>
        <strain evidence="2 3">DMA-k-7a</strain>
    </source>
</reference>
<dbReference type="SUPFAM" id="SSF63825">
    <property type="entry name" value="YWTD domain"/>
    <property type="match status" value="1"/>
</dbReference>
<feature type="signal peptide" evidence="1">
    <location>
        <begin position="1"/>
        <end position="27"/>
    </location>
</feature>
<name>A0A4R4KMB8_9BACT</name>
<evidence type="ECO:0000313" key="3">
    <source>
        <dbReference type="Proteomes" id="UP000295706"/>
    </source>
</evidence>
<evidence type="ECO:0000313" key="2">
    <source>
        <dbReference type="EMBL" id="TDB68166.1"/>
    </source>
</evidence>
<keyword evidence="3" id="KW-1185">Reference proteome</keyword>
<comment type="caution">
    <text evidence="2">The sequence shown here is derived from an EMBL/GenBank/DDBJ whole genome shotgun (WGS) entry which is preliminary data.</text>
</comment>
<keyword evidence="1" id="KW-0732">Signal</keyword>
<dbReference type="InterPro" id="IPR013211">
    <property type="entry name" value="LVIVD"/>
</dbReference>
<evidence type="ECO:0008006" key="4">
    <source>
        <dbReference type="Google" id="ProtNLM"/>
    </source>
</evidence>
<accession>A0A4R4KMB8</accession>
<protein>
    <recommendedName>
        <fullName evidence="4">LVIVD repeat-containing protein</fullName>
    </recommendedName>
</protein>
<dbReference type="RefSeq" id="WP_132114872.1">
    <property type="nucleotide sequence ID" value="NZ_SMJU01000002.1"/>
</dbReference>
<organism evidence="2 3">
    <name type="scientific">Arundinibacter roseus</name>
    <dbReference type="NCBI Taxonomy" id="2070510"/>
    <lineage>
        <taxon>Bacteria</taxon>
        <taxon>Pseudomonadati</taxon>
        <taxon>Bacteroidota</taxon>
        <taxon>Cytophagia</taxon>
        <taxon>Cytophagales</taxon>
        <taxon>Spirosomataceae</taxon>
        <taxon>Arundinibacter</taxon>
    </lineage>
</organism>
<gene>
    <name evidence="2" type="ORF">EZE20_04375</name>
</gene>